<accession>A0A5J4NRU6</accession>
<feature type="transmembrane region" description="Helical" evidence="9">
    <location>
        <begin position="130"/>
        <end position="153"/>
    </location>
</feature>
<proteinExistence type="inferred from homology"/>
<sequence>MVTEFHETQVLQNLKIRKRLSTAMDLGLPYDSESNLVTPKTDKPNVGKSPKMDCDHFVHMGRMFLAEMLGLGLICFTIVLYQPGRKCILPVPLLVGAVFGWVAWVIGPISGAQVNPAVSLSMLMTRRLSFVYTLVYIVAQFVGAMAGAWLGKICGPPSIASDDDVGMTFRNPAVSVGQAVGLEILGTCILITVILSTHDEFRAKRWSQGHMSAFPFMFGLTLSLLCAILSIHSGGSMNPALSLGIAVANNNFTEQWIYVVGPLTGAIIATLLYELILSDGAYRERIKAWFTDPHFDRTKEYRADPFIETMINTNTSLVSEL</sequence>
<feature type="transmembrane region" description="Helical" evidence="9">
    <location>
        <begin position="255"/>
        <end position="277"/>
    </location>
</feature>
<keyword evidence="3 8" id="KW-0813">Transport</keyword>
<evidence type="ECO:0000313" key="11">
    <source>
        <dbReference type="Proteomes" id="UP000324629"/>
    </source>
</evidence>
<feature type="transmembrane region" description="Helical" evidence="9">
    <location>
        <begin position="64"/>
        <end position="82"/>
    </location>
</feature>
<evidence type="ECO:0000256" key="2">
    <source>
        <dbReference type="ARBA" id="ARBA00006175"/>
    </source>
</evidence>
<evidence type="ECO:0000256" key="6">
    <source>
        <dbReference type="ARBA" id="ARBA00022989"/>
    </source>
</evidence>
<dbReference type="PROSITE" id="PS00221">
    <property type="entry name" value="MIP"/>
    <property type="match status" value="1"/>
</dbReference>
<dbReference type="SUPFAM" id="SSF81338">
    <property type="entry name" value="Aquaporin-like"/>
    <property type="match status" value="1"/>
</dbReference>
<evidence type="ECO:0000256" key="9">
    <source>
        <dbReference type="SAM" id="Phobius"/>
    </source>
</evidence>
<dbReference type="PRINTS" id="PR00783">
    <property type="entry name" value="MINTRINSICP"/>
</dbReference>
<dbReference type="InterPro" id="IPR023271">
    <property type="entry name" value="Aquaporin-like"/>
</dbReference>
<dbReference type="AlphaFoldDB" id="A0A5J4NRU6"/>
<evidence type="ECO:0000256" key="3">
    <source>
        <dbReference type="ARBA" id="ARBA00022448"/>
    </source>
</evidence>
<keyword evidence="4" id="KW-1003">Cell membrane</keyword>
<dbReference type="InterPro" id="IPR000425">
    <property type="entry name" value="MIP"/>
</dbReference>
<name>A0A5J4NRU6_9TREM</name>
<keyword evidence="5 8" id="KW-0812">Transmembrane</keyword>
<evidence type="ECO:0000313" key="10">
    <source>
        <dbReference type="EMBL" id="KAA3678211.1"/>
    </source>
</evidence>
<evidence type="ECO:0000256" key="8">
    <source>
        <dbReference type="RuleBase" id="RU000477"/>
    </source>
</evidence>
<feature type="transmembrane region" description="Helical" evidence="9">
    <location>
        <begin position="88"/>
        <end position="109"/>
    </location>
</feature>
<gene>
    <name evidence="10" type="ORF">DEA37_0009844</name>
</gene>
<evidence type="ECO:0000256" key="4">
    <source>
        <dbReference type="ARBA" id="ARBA00022475"/>
    </source>
</evidence>
<dbReference type="GO" id="GO:0015250">
    <property type="term" value="F:water channel activity"/>
    <property type="evidence" value="ECO:0007669"/>
    <property type="project" value="TreeGrafter"/>
</dbReference>
<dbReference type="InterPro" id="IPR034294">
    <property type="entry name" value="Aquaporin_transptr"/>
</dbReference>
<evidence type="ECO:0000256" key="1">
    <source>
        <dbReference type="ARBA" id="ARBA00004651"/>
    </source>
</evidence>
<comment type="similarity">
    <text evidence="2 8">Belongs to the MIP/aquaporin (TC 1.A.8) family.</text>
</comment>
<dbReference type="PANTHER" id="PTHR19139:SF199">
    <property type="entry name" value="MIP17260P"/>
    <property type="match status" value="1"/>
</dbReference>
<reference evidence="10 11" key="1">
    <citation type="journal article" date="2019" name="Gigascience">
        <title>Whole-genome sequence of the oriental lung fluke Paragonimus westermani.</title>
        <authorList>
            <person name="Oey H."/>
            <person name="Zakrzewski M."/>
            <person name="Narain K."/>
            <person name="Devi K.R."/>
            <person name="Agatsuma T."/>
            <person name="Nawaratna S."/>
            <person name="Gobert G.N."/>
            <person name="Jones M.K."/>
            <person name="Ragan M.A."/>
            <person name="McManus D.P."/>
            <person name="Krause L."/>
        </authorList>
    </citation>
    <scope>NUCLEOTIDE SEQUENCE [LARGE SCALE GENOMIC DNA]</scope>
    <source>
        <strain evidence="10 11">IND2009</strain>
    </source>
</reference>
<dbReference type="InterPro" id="IPR022357">
    <property type="entry name" value="MIP_CS"/>
</dbReference>
<protein>
    <submittedName>
        <fullName evidence="10">Aquaporin-1</fullName>
    </submittedName>
</protein>
<dbReference type="Gene3D" id="1.20.1080.10">
    <property type="entry name" value="Glycerol uptake facilitator protein"/>
    <property type="match status" value="1"/>
</dbReference>
<dbReference type="Pfam" id="PF00230">
    <property type="entry name" value="MIP"/>
    <property type="match status" value="1"/>
</dbReference>
<dbReference type="PANTHER" id="PTHR19139">
    <property type="entry name" value="AQUAPORIN TRANSPORTER"/>
    <property type="match status" value="1"/>
</dbReference>
<dbReference type="EMBL" id="QNGE01001182">
    <property type="protein sequence ID" value="KAA3678211.1"/>
    <property type="molecule type" value="Genomic_DNA"/>
</dbReference>
<dbReference type="Proteomes" id="UP000324629">
    <property type="component" value="Unassembled WGS sequence"/>
</dbReference>
<feature type="transmembrane region" description="Helical" evidence="9">
    <location>
        <begin position="173"/>
        <end position="195"/>
    </location>
</feature>
<keyword evidence="11" id="KW-1185">Reference proteome</keyword>
<keyword evidence="6 9" id="KW-1133">Transmembrane helix</keyword>
<evidence type="ECO:0000256" key="7">
    <source>
        <dbReference type="ARBA" id="ARBA00023136"/>
    </source>
</evidence>
<feature type="transmembrane region" description="Helical" evidence="9">
    <location>
        <begin position="216"/>
        <end position="235"/>
    </location>
</feature>
<organism evidence="10 11">
    <name type="scientific">Paragonimus westermani</name>
    <dbReference type="NCBI Taxonomy" id="34504"/>
    <lineage>
        <taxon>Eukaryota</taxon>
        <taxon>Metazoa</taxon>
        <taxon>Spiralia</taxon>
        <taxon>Lophotrochozoa</taxon>
        <taxon>Platyhelminthes</taxon>
        <taxon>Trematoda</taxon>
        <taxon>Digenea</taxon>
        <taxon>Plagiorchiida</taxon>
        <taxon>Troglotremata</taxon>
        <taxon>Troglotrematidae</taxon>
        <taxon>Paragonimus</taxon>
    </lineage>
</organism>
<comment type="caution">
    <text evidence="10">The sequence shown here is derived from an EMBL/GenBank/DDBJ whole genome shotgun (WGS) entry which is preliminary data.</text>
</comment>
<keyword evidence="7 9" id="KW-0472">Membrane</keyword>
<comment type="subcellular location">
    <subcellularLocation>
        <location evidence="1">Cell membrane</location>
        <topology evidence="1">Multi-pass membrane protein</topology>
    </subcellularLocation>
</comment>
<dbReference type="GO" id="GO:0005886">
    <property type="term" value="C:plasma membrane"/>
    <property type="evidence" value="ECO:0007669"/>
    <property type="project" value="UniProtKB-SubCell"/>
</dbReference>
<evidence type="ECO:0000256" key="5">
    <source>
        <dbReference type="ARBA" id="ARBA00022692"/>
    </source>
</evidence>